<evidence type="ECO:0000313" key="7">
    <source>
        <dbReference type="EMBL" id="MCK8479549.1"/>
    </source>
</evidence>
<keyword evidence="4" id="KW-0573">Peptidoglycan synthesis</keyword>
<comment type="caution">
    <text evidence="7">The sequence shown here is derived from an EMBL/GenBank/DDBJ whole genome shotgun (WGS) entry which is preliminary data.</text>
</comment>
<dbReference type="PANTHER" id="PTHR36174">
    <property type="entry name" value="LIPID II:GLYCINE GLYCYLTRANSFERASE"/>
    <property type="match status" value="1"/>
</dbReference>
<evidence type="ECO:0000256" key="2">
    <source>
        <dbReference type="ARBA" id="ARBA00022679"/>
    </source>
</evidence>
<reference evidence="7" key="1">
    <citation type="submission" date="2022-04" db="EMBL/GenBank/DDBJ databases">
        <authorList>
            <person name="Ren T."/>
        </authorList>
    </citation>
    <scope>NUCLEOTIDE SEQUENCE</scope>
    <source>
        <strain evidence="7">F63249</strain>
    </source>
</reference>
<evidence type="ECO:0000256" key="6">
    <source>
        <dbReference type="ARBA" id="ARBA00023316"/>
    </source>
</evidence>
<evidence type="ECO:0000256" key="1">
    <source>
        <dbReference type="ARBA" id="ARBA00009943"/>
    </source>
</evidence>
<keyword evidence="6" id="KW-0961">Cell wall biogenesis/degradation</keyword>
<proteinExistence type="inferred from homology"/>
<keyword evidence="3" id="KW-0133">Cell shape</keyword>
<dbReference type="Gene3D" id="3.40.630.30">
    <property type="match status" value="2"/>
</dbReference>
<protein>
    <submittedName>
        <fullName evidence="7">Aminoacyltransferase</fullName>
    </submittedName>
</protein>
<keyword evidence="5" id="KW-0012">Acyltransferase</keyword>
<organism evidence="7 8">
    <name type="scientific">Psychroserpens algicola</name>
    <dbReference type="NCBI Taxonomy" id="1719034"/>
    <lineage>
        <taxon>Bacteria</taxon>
        <taxon>Pseudomonadati</taxon>
        <taxon>Bacteroidota</taxon>
        <taxon>Flavobacteriia</taxon>
        <taxon>Flavobacteriales</taxon>
        <taxon>Flavobacteriaceae</taxon>
        <taxon>Psychroserpens</taxon>
    </lineage>
</organism>
<keyword evidence="8" id="KW-1185">Reference proteome</keyword>
<comment type="similarity">
    <text evidence="1">Belongs to the FemABX family.</text>
</comment>
<accession>A0ABT0H578</accession>
<evidence type="ECO:0000256" key="5">
    <source>
        <dbReference type="ARBA" id="ARBA00023315"/>
    </source>
</evidence>
<name>A0ABT0H578_9FLAO</name>
<evidence type="ECO:0000313" key="8">
    <source>
        <dbReference type="Proteomes" id="UP001203687"/>
    </source>
</evidence>
<dbReference type="InterPro" id="IPR003447">
    <property type="entry name" value="FEMABX"/>
</dbReference>
<sequence>MELIFTKDEKWLAKWDAFIVENPKGSHLILSDWIKSYKSYGFDFEVGLFLKDDKIIGGFAAVIPKVLFFKFYIIPHGLIYQSGYETHFEGHCKSIKNRAMKRGCCYLQLSVPISSQPIIKSHVYHPNEVKFLKTIFNEGKLFGYVYSSYGINWVDFKGFSEPENLLEQLTPKVRRNVRMPYNKNAKANFVTELSEIKKGYEVIVENARQANYSVRSFKDFKPTILRLIEKQLAYVVNCKVDGEVKASGIFVRSGGFITNITGGVLRHKPDIKLGYMLQWEIIKESFKLGSKGYNISMGGSHGVQDFKSKFGAETINFESPHYHFILKPFYFKLFRFFDTYLKPYKSKISVVLAKFK</sequence>
<gene>
    <name evidence="7" type="ORF">MUY34_02890</name>
</gene>
<dbReference type="Proteomes" id="UP001203687">
    <property type="component" value="Unassembled WGS sequence"/>
</dbReference>
<dbReference type="RefSeq" id="WP_248411846.1">
    <property type="nucleotide sequence ID" value="NZ_JALPQF010000002.1"/>
</dbReference>
<evidence type="ECO:0000256" key="4">
    <source>
        <dbReference type="ARBA" id="ARBA00022984"/>
    </source>
</evidence>
<dbReference type="PROSITE" id="PS51191">
    <property type="entry name" value="FEMABX"/>
    <property type="match status" value="1"/>
</dbReference>
<dbReference type="SUPFAM" id="SSF55729">
    <property type="entry name" value="Acyl-CoA N-acyltransferases (Nat)"/>
    <property type="match status" value="2"/>
</dbReference>
<dbReference type="InterPro" id="IPR050644">
    <property type="entry name" value="PG_Glycine_Bridge_Synth"/>
</dbReference>
<evidence type="ECO:0000256" key="3">
    <source>
        <dbReference type="ARBA" id="ARBA00022960"/>
    </source>
</evidence>
<dbReference type="EMBL" id="JALPQF010000002">
    <property type="protein sequence ID" value="MCK8479549.1"/>
    <property type="molecule type" value="Genomic_DNA"/>
</dbReference>
<dbReference type="PANTHER" id="PTHR36174:SF1">
    <property type="entry name" value="LIPID II:GLYCINE GLYCYLTRANSFERASE"/>
    <property type="match status" value="1"/>
</dbReference>
<keyword evidence="2" id="KW-0808">Transferase</keyword>
<dbReference type="InterPro" id="IPR016181">
    <property type="entry name" value="Acyl_CoA_acyltransferase"/>
</dbReference>